<reference evidence="2 3" key="1">
    <citation type="submission" date="2019-03" db="EMBL/GenBank/DDBJ databases">
        <title>First draft genome of Liparis tanakae, snailfish: a comprehensive survey of snailfish specific genes.</title>
        <authorList>
            <person name="Kim W."/>
            <person name="Song I."/>
            <person name="Jeong J.-H."/>
            <person name="Kim D."/>
            <person name="Kim S."/>
            <person name="Ryu S."/>
            <person name="Song J.Y."/>
            <person name="Lee S.K."/>
        </authorList>
    </citation>
    <scope>NUCLEOTIDE SEQUENCE [LARGE SCALE GENOMIC DNA]</scope>
    <source>
        <tissue evidence="2">Muscle</tissue>
    </source>
</reference>
<feature type="compositionally biased region" description="Basic and acidic residues" evidence="1">
    <location>
        <begin position="98"/>
        <end position="107"/>
    </location>
</feature>
<proteinExistence type="predicted"/>
<evidence type="ECO:0000256" key="1">
    <source>
        <dbReference type="SAM" id="MobiDB-lite"/>
    </source>
</evidence>
<evidence type="ECO:0000313" key="2">
    <source>
        <dbReference type="EMBL" id="TNN60691.1"/>
    </source>
</evidence>
<sequence>MSKSRRGKMRGGDKIYLWSSPGSVWAANGHPLEAERLTFPERWISVCLFDRPYGCSDRFIGTYGDRPRMDATRQQPGVTPSGAEWVRTGGSSVPTRGGRGDTERLQDRGLGKASVLNVFK</sequence>
<dbReference type="EMBL" id="SRLO01000329">
    <property type="protein sequence ID" value="TNN60691.1"/>
    <property type="molecule type" value="Genomic_DNA"/>
</dbReference>
<protein>
    <submittedName>
        <fullName evidence="2">Uncharacterized protein</fullName>
    </submittedName>
</protein>
<feature type="region of interest" description="Disordered" evidence="1">
    <location>
        <begin position="64"/>
        <end position="107"/>
    </location>
</feature>
<evidence type="ECO:0000313" key="3">
    <source>
        <dbReference type="Proteomes" id="UP000314294"/>
    </source>
</evidence>
<dbReference type="AlphaFoldDB" id="A0A4Z2H4Y4"/>
<organism evidence="2 3">
    <name type="scientific">Liparis tanakae</name>
    <name type="common">Tanaka's snailfish</name>
    <dbReference type="NCBI Taxonomy" id="230148"/>
    <lineage>
        <taxon>Eukaryota</taxon>
        <taxon>Metazoa</taxon>
        <taxon>Chordata</taxon>
        <taxon>Craniata</taxon>
        <taxon>Vertebrata</taxon>
        <taxon>Euteleostomi</taxon>
        <taxon>Actinopterygii</taxon>
        <taxon>Neopterygii</taxon>
        <taxon>Teleostei</taxon>
        <taxon>Neoteleostei</taxon>
        <taxon>Acanthomorphata</taxon>
        <taxon>Eupercaria</taxon>
        <taxon>Perciformes</taxon>
        <taxon>Cottioidei</taxon>
        <taxon>Cottales</taxon>
        <taxon>Liparidae</taxon>
        <taxon>Liparis</taxon>
    </lineage>
</organism>
<accession>A0A4Z2H4Y4</accession>
<gene>
    <name evidence="2" type="ORF">EYF80_029035</name>
</gene>
<keyword evidence="3" id="KW-1185">Reference proteome</keyword>
<comment type="caution">
    <text evidence="2">The sequence shown here is derived from an EMBL/GenBank/DDBJ whole genome shotgun (WGS) entry which is preliminary data.</text>
</comment>
<dbReference type="Proteomes" id="UP000314294">
    <property type="component" value="Unassembled WGS sequence"/>
</dbReference>
<name>A0A4Z2H4Y4_9TELE</name>